<keyword evidence="1" id="KW-0472">Membrane</keyword>
<dbReference type="AlphaFoldDB" id="A0A7V8FKB7"/>
<dbReference type="Proteomes" id="UP000487117">
    <property type="component" value="Unassembled WGS sequence"/>
</dbReference>
<protein>
    <recommendedName>
        <fullName evidence="4">Toxin CptA</fullName>
    </recommendedName>
</protein>
<evidence type="ECO:0000313" key="3">
    <source>
        <dbReference type="Proteomes" id="UP000487117"/>
    </source>
</evidence>
<evidence type="ECO:0008006" key="4">
    <source>
        <dbReference type="Google" id="ProtNLM"/>
    </source>
</evidence>
<evidence type="ECO:0000313" key="2">
    <source>
        <dbReference type="EMBL" id="KAF1017597.1"/>
    </source>
</evidence>
<gene>
    <name evidence="2" type="ORF">GAK31_00865</name>
</gene>
<reference evidence="3" key="1">
    <citation type="journal article" date="2020" name="MBio">
        <title>Horizontal gene transfer to a defensive symbiont with a reduced genome amongst a multipartite beetle microbiome.</title>
        <authorList>
            <person name="Waterworth S.C."/>
            <person name="Florez L.V."/>
            <person name="Rees E.R."/>
            <person name="Hertweck C."/>
            <person name="Kaltenpoth M."/>
            <person name="Kwan J.C."/>
        </authorList>
    </citation>
    <scope>NUCLEOTIDE SEQUENCE [LARGE SCALE GENOMIC DNA]</scope>
</reference>
<proteinExistence type="predicted"/>
<comment type="caution">
    <text evidence="2">The sequence shown here is derived from an EMBL/GenBank/DDBJ whole genome shotgun (WGS) entry which is preliminary data.</text>
</comment>
<keyword evidence="1" id="KW-1133">Transmembrane helix</keyword>
<dbReference type="EMBL" id="WNDS01000001">
    <property type="protein sequence ID" value="KAF1017597.1"/>
    <property type="molecule type" value="Genomic_DNA"/>
</dbReference>
<sequence>MPTPFRCSTVSAPSRLEWRPSRLQACLQLGVLLAAPGLLSASDLPPALFWPVLLGVWVLGLAQIGLAQRRPRRQLLLAALPEPLQLDGQPLSAPQLRVRGPWLLLRGHTGRSQRLLFWPDVLDRAQRRELRLAVAERSVSRGPRSVAP</sequence>
<feature type="transmembrane region" description="Helical" evidence="1">
    <location>
        <begin position="48"/>
        <end position="67"/>
    </location>
</feature>
<organism evidence="2 3">
    <name type="scientific">Stenotrophomonas maltophilia</name>
    <name type="common">Pseudomonas maltophilia</name>
    <name type="synonym">Xanthomonas maltophilia</name>
    <dbReference type="NCBI Taxonomy" id="40324"/>
    <lineage>
        <taxon>Bacteria</taxon>
        <taxon>Pseudomonadati</taxon>
        <taxon>Pseudomonadota</taxon>
        <taxon>Gammaproteobacteria</taxon>
        <taxon>Lysobacterales</taxon>
        <taxon>Lysobacteraceae</taxon>
        <taxon>Stenotrophomonas</taxon>
        <taxon>Stenotrophomonas maltophilia group</taxon>
    </lineage>
</organism>
<name>A0A7V8FKB7_STEMA</name>
<accession>A0A7V8FKB7</accession>
<keyword evidence="1" id="KW-0812">Transmembrane</keyword>
<evidence type="ECO:0000256" key="1">
    <source>
        <dbReference type="SAM" id="Phobius"/>
    </source>
</evidence>